<dbReference type="EMBL" id="JAKIXB020000003">
    <property type="protein sequence ID" value="KAL1609438.1"/>
    <property type="molecule type" value="Genomic_DNA"/>
</dbReference>
<protein>
    <recommendedName>
        <fullName evidence="1">F-box domain-containing protein</fullName>
    </recommendedName>
</protein>
<feature type="domain" description="F-box" evidence="1">
    <location>
        <begin position="33"/>
        <end position="83"/>
    </location>
</feature>
<comment type="caution">
    <text evidence="2">The sequence shown here is derived from an EMBL/GenBank/DDBJ whole genome shotgun (WGS) entry which is preliminary data.</text>
</comment>
<proteinExistence type="predicted"/>
<accession>A0ABR3RYT3</accession>
<evidence type="ECO:0000259" key="1">
    <source>
        <dbReference type="PROSITE" id="PS50181"/>
    </source>
</evidence>
<evidence type="ECO:0000313" key="3">
    <source>
        <dbReference type="Proteomes" id="UP001521222"/>
    </source>
</evidence>
<organism evidence="2 3">
    <name type="scientific">Nothophoma quercina</name>
    <dbReference type="NCBI Taxonomy" id="749835"/>
    <lineage>
        <taxon>Eukaryota</taxon>
        <taxon>Fungi</taxon>
        <taxon>Dikarya</taxon>
        <taxon>Ascomycota</taxon>
        <taxon>Pezizomycotina</taxon>
        <taxon>Dothideomycetes</taxon>
        <taxon>Pleosporomycetidae</taxon>
        <taxon>Pleosporales</taxon>
        <taxon>Pleosporineae</taxon>
        <taxon>Didymellaceae</taxon>
        <taxon>Nothophoma</taxon>
    </lineage>
</organism>
<dbReference type="PROSITE" id="PS50181">
    <property type="entry name" value="FBOX"/>
    <property type="match status" value="1"/>
</dbReference>
<name>A0ABR3RYT3_9PLEO</name>
<dbReference type="Proteomes" id="UP001521222">
    <property type="component" value="Unassembled WGS sequence"/>
</dbReference>
<dbReference type="InterPro" id="IPR001810">
    <property type="entry name" value="F-box_dom"/>
</dbReference>
<evidence type="ECO:0000313" key="2">
    <source>
        <dbReference type="EMBL" id="KAL1609438.1"/>
    </source>
</evidence>
<sequence>MMPDKDLMFMAFREATNHMTHRSNSCPNIPAIPKSIPLLPTELWLQILEHDDPKHLWLTVRNVSKMYKDRVERLFTSVHLRKLRIALSLPRRDPATSKLKWRGDPIPGSQLVMAYGQLSEDGTRVRMESPKVVKDRGSNRTLEELKDAGTLPKERLEEAPTNVNMSAHPMAALTIKLPVHVDWDEGQKIWVWEIEWRKVLSRFYEAKDKQSKRWPTPTSDVVPHGVARPVRGRVV</sequence>
<keyword evidence="3" id="KW-1185">Reference proteome</keyword>
<gene>
    <name evidence="2" type="ORF">SLS59_000942</name>
</gene>
<reference evidence="2 3" key="1">
    <citation type="submission" date="2024-02" db="EMBL/GenBank/DDBJ databases">
        <title>De novo assembly and annotation of 12 fungi associated with fruit tree decline syndrome in Ontario, Canada.</title>
        <authorList>
            <person name="Sulman M."/>
            <person name="Ellouze W."/>
            <person name="Ilyukhin E."/>
        </authorList>
    </citation>
    <scope>NUCLEOTIDE SEQUENCE [LARGE SCALE GENOMIC DNA]</scope>
    <source>
        <strain evidence="2 3">M97-236</strain>
    </source>
</reference>